<evidence type="ECO:0000256" key="1">
    <source>
        <dbReference type="SAM" id="MobiDB-lite"/>
    </source>
</evidence>
<feature type="compositionally biased region" description="Basic and acidic residues" evidence="1">
    <location>
        <begin position="1"/>
        <end position="10"/>
    </location>
</feature>
<sequence>MEEESEERRTGTYQRASRPMQARSASPRTWLVHAAANPRHGFDWRQALRLQAPGSNSRKQMIKSLVNMSRERERTLASFARQRWGRKGEKENYSDTDASSSSVGGEKSKGN</sequence>
<proteinExistence type="predicted"/>
<accession>A0A0E0LQ71</accession>
<feature type="region of interest" description="Disordered" evidence="1">
    <location>
        <begin position="67"/>
        <end position="111"/>
    </location>
</feature>
<dbReference type="AlphaFoldDB" id="A0A0E0LQ71"/>
<dbReference type="Proteomes" id="UP000026962">
    <property type="component" value="Chromosome 7"/>
</dbReference>
<dbReference type="EnsemblPlants" id="OPUNC07G25850.1">
    <property type="protein sequence ID" value="OPUNC07G25850.1"/>
    <property type="gene ID" value="OPUNC07G25850"/>
</dbReference>
<dbReference type="HOGENOM" id="CLU_2162545_0_0_1"/>
<organism evidence="2">
    <name type="scientific">Oryza punctata</name>
    <name type="common">Red rice</name>
    <dbReference type="NCBI Taxonomy" id="4537"/>
    <lineage>
        <taxon>Eukaryota</taxon>
        <taxon>Viridiplantae</taxon>
        <taxon>Streptophyta</taxon>
        <taxon>Embryophyta</taxon>
        <taxon>Tracheophyta</taxon>
        <taxon>Spermatophyta</taxon>
        <taxon>Magnoliopsida</taxon>
        <taxon>Liliopsida</taxon>
        <taxon>Poales</taxon>
        <taxon>Poaceae</taxon>
        <taxon>BOP clade</taxon>
        <taxon>Oryzoideae</taxon>
        <taxon>Oryzeae</taxon>
        <taxon>Oryzinae</taxon>
        <taxon>Oryza</taxon>
    </lineage>
</organism>
<name>A0A0E0LQ71_ORYPU</name>
<protein>
    <submittedName>
        <fullName evidence="2">Uncharacterized protein</fullName>
    </submittedName>
</protein>
<evidence type="ECO:0000313" key="3">
    <source>
        <dbReference type="Proteomes" id="UP000026962"/>
    </source>
</evidence>
<reference evidence="2" key="2">
    <citation type="submission" date="2018-05" db="EMBL/GenBank/DDBJ databases">
        <title>OpunRS2 (Oryza punctata Reference Sequence Version 2).</title>
        <authorList>
            <person name="Zhang J."/>
            <person name="Kudrna D."/>
            <person name="Lee S."/>
            <person name="Talag J."/>
            <person name="Welchert J."/>
            <person name="Wing R.A."/>
        </authorList>
    </citation>
    <scope>NUCLEOTIDE SEQUENCE [LARGE SCALE GENOMIC DNA]</scope>
</reference>
<feature type="region of interest" description="Disordered" evidence="1">
    <location>
        <begin position="1"/>
        <end position="28"/>
    </location>
</feature>
<dbReference type="Gramene" id="OPUNC07G25850.1">
    <property type="protein sequence ID" value="OPUNC07G25850.1"/>
    <property type="gene ID" value="OPUNC07G25850"/>
</dbReference>
<evidence type="ECO:0000313" key="2">
    <source>
        <dbReference type="EnsemblPlants" id="OPUNC07G25850.1"/>
    </source>
</evidence>
<reference evidence="2" key="1">
    <citation type="submission" date="2015-04" db="UniProtKB">
        <authorList>
            <consortium name="EnsemblPlants"/>
        </authorList>
    </citation>
    <scope>IDENTIFICATION</scope>
</reference>
<keyword evidence="3" id="KW-1185">Reference proteome</keyword>